<name>A0A936F088_9BACT</name>
<protein>
    <submittedName>
        <fullName evidence="1">Aminotransferase class IV</fullName>
    </submittedName>
</protein>
<dbReference type="Gene3D" id="3.20.10.10">
    <property type="entry name" value="D-amino Acid Aminotransferase, subunit A, domain 2"/>
    <property type="match status" value="1"/>
</dbReference>
<dbReference type="GO" id="GO:0008483">
    <property type="term" value="F:transaminase activity"/>
    <property type="evidence" value="ECO:0007669"/>
    <property type="project" value="UniProtKB-KW"/>
</dbReference>
<gene>
    <name evidence="1" type="ORF">IPN91_01730</name>
</gene>
<organism evidence="1 2">
    <name type="scientific">Candidatus Geothrix odensensis</name>
    <dbReference type="NCBI Taxonomy" id="2954440"/>
    <lineage>
        <taxon>Bacteria</taxon>
        <taxon>Pseudomonadati</taxon>
        <taxon>Acidobacteriota</taxon>
        <taxon>Holophagae</taxon>
        <taxon>Holophagales</taxon>
        <taxon>Holophagaceae</taxon>
        <taxon>Geothrix</taxon>
    </lineage>
</organism>
<dbReference type="InterPro" id="IPR043132">
    <property type="entry name" value="BCAT-like_C"/>
</dbReference>
<dbReference type="InterPro" id="IPR043131">
    <property type="entry name" value="BCAT-like_N"/>
</dbReference>
<dbReference type="InterPro" id="IPR036038">
    <property type="entry name" value="Aminotransferase-like"/>
</dbReference>
<dbReference type="AlphaFoldDB" id="A0A936F088"/>
<evidence type="ECO:0000313" key="2">
    <source>
        <dbReference type="Proteomes" id="UP000709959"/>
    </source>
</evidence>
<accession>A0A936F088</accession>
<proteinExistence type="predicted"/>
<evidence type="ECO:0000313" key="1">
    <source>
        <dbReference type="EMBL" id="MBK8571365.1"/>
    </source>
</evidence>
<keyword evidence="1" id="KW-0032">Aminotransferase</keyword>
<dbReference type="EMBL" id="JADKCH010000001">
    <property type="protein sequence ID" value="MBK8571365.1"/>
    <property type="molecule type" value="Genomic_DNA"/>
</dbReference>
<dbReference type="Pfam" id="PF01063">
    <property type="entry name" value="Aminotran_4"/>
    <property type="match status" value="1"/>
</dbReference>
<dbReference type="SUPFAM" id="SSF56752">
    <property type="entry name" value="D-aminoacid aminotransferase-like PLP-dependent enzymes"/>
    <property type="match status" value="1"/>
</dbReference>
<dbReference type="Gene3D" id="3.30.470.10">
    <property type="match status" value="1"/>
</dbReference>
<keyword evidence="1" id="KW-0808">Transferase</keyword>
<comment type="caution">
    <text evidence="1">The sequence shown here is derived from an EMBL/GenBank/DDBJ whole genome shotgun (WGS) entry which is preliminary data.</text>
</comment>
<dbReference type="Proteomes" id="UP000709959">
    <property type="component" value="Unassembled WGS sequence"/>
</dbReference>
<reference evidence="1 2" key="1">
    <citation type="submission" date="2020-10" db="EMBL/GenBank/DDBJ databases">
        <title>Connecting structure to function with the recovery of over 1000 high-quality activated sludge metagenome-assembled genomes encoding full-length rRNA genes using long-read sequencing.</title>
        <authorList>
            <person name="Singleton C.M."/>
            <person name="Petriglieri F."/>
            <person name="Kristensen J.M."/>
            <person name="Kirkegaard R.H."/>
            <person name="Michaelsen T.Y."/>
            <person name="Andersen M.H."/>
            <person name="Karst S.M."/>
            <person name="Dueholm M.S."/>
            <person name="Nielsen P.H."/>
            <person name="Albertsen M."/>
        </authorList>
    </citation>
    <scope>NUCLEOTIDE SEQUENCE [LARGE SCALE GENOMIC DNA]</scope>
    <source>
        <strain evidence="1">OdNE_18-Q3-R46-58_MAXAC.008</strain>
    </source>
</reference>
<sequence>MALPRTALPIHAGRPRQLEAHLTRLLAGSTALGMEVPWLTGIQTELVAWLAMQVPRTDAALRLVLYPEGARLSARLEPLLTVPRPYRLKALPHPLQVRRLEAAIVHKGLAGPWSQSVLSAARAAGVEDALLLWDDGTLAETAIAAVALEIGQSLIIPPPQGRVASLAERLELPDWARSRGLRIEVASLPLPAVHEGRLWCLNALRGIWPAVLP</sequence>
<dbReference type="InterPro" id="IPR001544">
    <property type="entry name" value="Aminotrans_IV"/>
</dbReference>